<feature type="compositionally biased region" description="Basic and acidic residues" evidence="1">
    <location>
        <begin position="541"/>
        <end position="555"/>
    </location>
</feature>
<feature type="compositionally biased region" description="Polar residues" evidence="1">
    <location>
        <begin position="832"/>
        <end position="854"/>
    </location>
</feature>
<dbReference type="PANTHER" id="PTHR13371:SF0">
    <property type="entry name" value="CENTROSOMAL PROTEIN OF 104 KDA"/>
    <property type="match status" value="1"/>
</dbReference>
<evidence type="ECO:0000259" key="3">
    <source>
        <dbReference type="Pfam" id="PF21039"/>
    </source>
</evidence>
<feature type="compositionally biased region" description="Basic and acidic residues" evidence="1">
    <location>
        <begin position="563"/>
        <end position="585"/>
    </location>
</feature>
<reference evidence="4" key="1">
    <citation type="submission" date="2013-04" db="EMBL/GenBank/DDBJ databases">
        <authorList>
            <person name="Qu J."/>
            <person name="Murali S.C."/>
            <person name="Bandaranaike D."/>
            <person name="Bellair M."/>
            <person name="Blankenburg K."/>
            <person name="Chao H."/>
            <person name="Dinh H."/>
            <person name="Doddapaneni H."/>
            <person name="Downs B."/>
            <person name="Dugan-Rocha S."/>
            <person name="Elkadiri S."/>
            <person name="Gnanaolivu R.D."/>
            <person name="Hernandez B."/>
            <person name="Javaid M."/>
            <person name="Jayaseelan J.C."/>
            <person name="Lee S."/>
            <person name="Li M."/>
            <person name="Ming W."/>
            <person name="Munidasa M."/>
            <person name="Muniz J."/>
            <person name="Nguyen L."/>
            <person name="Ongeri F."/>
            <person name="Osuji N."/>
            <person name="Pu L.-L."/>
            <person name="Puazo M."/>
            <person name="Qu C."/>
            <person name="Quiroz J."/>
            <person name="Raj R."/>
            <person name="Weissenberger G."/>
            <person name="Xin Y."/>
            <person name="Zou X."/>
            <person name="Han Y."/>
            <person name="Richards S."/>
            <person name="Worley K."/>
            <person name="Muzny D."/>
            <person name="Gibbs R."/>
        </authorList>
    </citation>
    <scope>NUCLEOTIDE SEQUENCE</scope>
    <source>
        <strain evidence="4">Sampled in the wild</strain>
    </source>
</reference>
<dbReference type="GO" id="GO:0005929">
    <property type="term" value="C:cilium"/>
    <property type="evidence" value="ECO:0007669"/>
    <property type="project" value="TreeGrafter"/>
</dbReference>
<dbReference type="EMBL" id="KZ312452">
    <property type="protein sequence ID" value="KAG8240430.1"/>
    <property type="molecule type" value="Genomic_DNA"/>
</dbReference>
<feature type="domain" description="Centrosomal protein CEP104 Zn finger" evidence="3">
    <location>
        <begin position="915"/>
        <end position="964"/>
    </location>
</feature>
<dbReference type="Pfam" id="PF21040">
    <property type="entry name" value="CEP104-like_TOG"/>
    <property type="match status" value="2"/>
</dbReference>
<feature type="compositionally biased region" description="Polar residues" evidence="1">
    <location>
        <begin position="408"/>
        <end position="423"/>
    </location>
</feature>
<sequence>MQPSQPPMTIPMAAKDIGKGRKYKAQRVEFFVGNDEADECEHGEDLARVAEGGGEDEHADAQVEGHPPPRRSSRSSHHHQPHFTHLGFVPLSSNEATGFKARELKSVSVSCTGRYLRLLLHANHPNTLNSWNQVGLVAVNLLGEEVEDNNNCHQNKDEEMSKREGREDERELPLNGEEADRAIRNNCHTSSSQSSSSTSPFASPSPLSSLLYASSRCGGPTGNINDNYPRLHHSRNYTSPYDDLAFEMYVDTEVATIIRHMEIKKREAVEGERFEYARKLKIAMDELRSAGERLGRWALEKRKAADAEDFERARRKKLQIEEFRAHVYTTFKVVQLMELHGNSNCRQHQVQHRHCTACVSREPQKNPNSASQGTSHSPPPAHLPPASHIPPTSLSPPLGPPARGCTSPLGSPPSNQRTNNLRGSQKKKKATVSPTVPVGSQLVKSSYEAYDERALPALRHQNHGEDTTDFADEWLPMGEGGNFRISDREKRQATLPITVFGLPLVEKFYSKQYTEREEGLQMLRDELVKQSKARGQSTGRDGSEAKGEKSDKKEDAEEGGGETEQKKEEPVKEEEKKQEEPKEEGASGETQVMNGEQKEVTEEKVEAERSRERLRQERVSTNKCARAAVFLLHRGLKDKVFPVYSLATEVIRFFFTQFVPLRRVSPGEVAKSVERLLPELISKSGDCAPRVHNLAINTIIKMSECKDVRDQHLIPMHITKPLTSSTNPRLALSRAEMAEQLILRHGISTEKQSGLTCRVLSELGCSGLHHPSEAVRKASERVLIQVYQVNPRLVRKQLPPEDDLTRRNLLYRHLFQEFERIDIQRKKDMLQKSKNAGAGNSVNRTPTGGNNGPSCSYPSPAHTVSSSSSTSSSSVMTSPPGACPGPLQGQGKSQSSWQAQQRLSPVPDSANEDRMCVFCLERNKAFGTEEGLNLHYWRNCPMLTRCSHCRQVTEVSALTGHLLDGEGERCPLCHNVINPPGEEGWRAHLKGPGPGQCTSQSRKRHGRGGSKSPSEPKNAASKSTPSIPPPNVLS</sequence>
<organism evidence="4 5">
    <name type="scientific">Ladona fulva</name>
    <name type="common">Scarce chaser dragonfly</name>
    <name type="synonym">Libellula fulva</name>
    <dbReference type="NCBI Taxonomy" id="123851"/>
    <lineage>
        <taxon>Eukaryota</taxon>
        <taxon>Metazoa</taxon>
        <taxon>Ecdysozoa</taxon>
        <taxon>Arthropoda</taxon>
        <taxon>Hexapoda</taxon>
        <taxon>Insecta</taxon>
        <taxon>Pterygota</taxon>
        <taxon>Palaeoptera</taxon>
        <taxon>Odonata</taxon>
        <taxon>Epiprocta</taxon>
        <taxon>Anisoptera</taxon>
        <taxon>Libelluloidea</taxon>
        <taxon>Libellulidae</taxon>
        <taxon>Ladona</taxon>
    </lineage>
</organism>
<feature type="region of interest" description="Disordered" evidence="1">
    <location>
        <begin position="149"/>
        <end position="182"/>
    </location>
</feature>
<feature type="region of interest" description="Disordered" evidence="1">
    <location>
        <begin position="988"/>
        <end position="1034"/>
    </location>
</feature>
<gene>
    <name evidence="4" type="ORF">J437_LFUL003144</name>
</gene>
<feature type="compositionally biased region" description="Polar residues" evidence="1">
    <location>
        <begin position="890"/>
        <end position="903"/>
    </location>
</feature>
<feature type="region of interest" description="Disordered" evidence="1">
    <location>
        <begin position="41"/>
        <end position="88"/>
    </location>
</feature>
<evidence type="ECO:0000313" key="4">
    <source>
        <dbReference type="EMBL" id="KAG8240430.1"/>
    </source>
</evidence>
<feature type="compositionally biased region" description="Polar residues" evidence="1">
    <location>
        <begin position="1011"/>
        <end position="1025"/>
    </location>
</feature>
<dbReference type="InterPro" id="IPR011989">
    <property type="entry name" value="ARM-like"/>
</dbReference>
<feature type="compositionally biased region" description="Low complexity" evidence="1">
    <location>
        <begin position="856"/>
        <end position="880"/>
    </location>
</feature>
<dbReference type="PANTHER" id="PTHR13371">
    <property type="entry name" value="GLYCINE-, GLUTAMATE-, THIENYLCYCLOHEXYLPIPERIDINE-BINDING PROTEIN"/>
    <property type="match status" value="1"/>
</dbReference>
<dbReference type="Proteomes" id="UP000792457">
    <property type="component" value="Unassembled WGS sequence"/>
</dbReference>
<dbReference type="InterPro" id="IPR048738">
    <property type="entry name" value="CEP104_Znf"/>
</dbReference>
<feature type="region of interest" description="Disordered" evidence="1">
    <location>
        <begin position="1"/>
        <end position="20"/>
    </location>
</feature>
<proteinExistence type="predicted"/>
<evidence type="ECO:0008006" key="6">
    <source>
        <dbReference type="Google" id="ProtNLM"/>
    </source>
</evidence>
<feature type="domain" description="Centrosomal protein CEP104 N-terminal" evidence="2">
    <location>
        <begin position="74"/>
        <end position="143"/>
    </location>
</feature>
<reference evidence="4" key="2">
    <citation type="submission" date="2017-10" db="EMBL/GenBank/DDBJ databases">
        <title>Ladona fulva Genome sequencing and assembly.</title>
        <authorList>
            <person name="Murali S."/>
            <person name="Richards S."/>
            <person name="Bandaranaike D."/>
            <person name="Bellair M."/>
            <person name="Blankenburg K."/>
            <person name="Chao H."/>
            <person name="Dinh H."/>
            <person name="Doddapaneni H."/>
            <person name="Dugan-Rocha S."/>
            <person name="Elkadiri S."/>
            <person name="Gnanaolivu R."/>
            <person name="Hernandez B."/>
            <person name="Skinner E."/>
            <person name="Javaid M."/>
            <person name="Lee S."/>
            <person name="Li M."/>
            <person name="Ming W."/>
            <person name="Munidasa M."/>
            <person name="Muniz J."/>
            <person name="Nguyen L."/>
            <person name="Hughes D."/>
            <person name="Osuji N."/>
            <person name="Pu L.-L."/>
            <person name="Puazo M."/>
            <person name="Qu C."/>
            <person name="Quiroz J."/>
            <person name="Raj R."/>
            <person name="Weissenberger G."/>
            <person name="Xin Y."/>
            <person name="Zou X."/>
            <person name="Han Y."/>
            <person name="Worley K."/>
            <person name="Muzny D."/>
            <person name="Gibbs R."/>
        </authorList>
    </citation>
    <scope>NUCLEOTIDE SEQUENCE</scope>
    <source>
        <strain evidence="4">Sampled in the wild</strain>
    </source>
</reference>
<dbReference type="Pfam" id="PF21038">
    <property type="entry name" value="CEP104_N"/>
    <property type="match status" value="1"/>
</dbReference>
<feature type="compositionally biased region" description="Polar residues" evidence="1">
    <location>
        <begin position="365"/>
        <end position="374"/>
    </location>
</feature>
<feature type="region of interest" description="Disordered" evidence="1">
    <location>
        <begin position="829"/>
        <end position="909"/>
    </location>
</feature>
<feature type="compositionally biased region" description="Basic and acidic residues" evidence="1">
    <location>
        <begin position="596"/>
        <end position="614"/>
    </location>
</feature>
<dbReference type="AlphaFoldDB" id="A0A8K0KSZ6"/>
<comment type="caution">
    <text evidence="4">The sequence shown here is derived from an EMBL/GenBank/DDBJ whole genome shotgun (WGS) entry which is preliminary data.</text>
</comment>
<feature type="compositionally biased region" description="Basic and acidic residues" evidence="1">
    <location>
        <begin position="154"/>
        <end position="182"/>
    </location>
</feature>
<evidence type="ECO:0000259" key="2">
    <source>
        <dbReference type="Pfam" id="PF21038"/>
    </source>
</evidence>
<dbReference type="Pfam" id="PF21039">
    <property type="entry name" value="CEP104_ZnF"/>
    <property type="match status" value="1"/>
</dbReference>
<feature type="region of interest" description="Disordered" evidence="1">
    <location>
        <begin position="360"/>
        <end position="437"/>
    </location>
</feature>
<protein>
    <recommendedName>
        <fullName evidence="6">Centrosomal protein of 104 kDa</fullName>
    </recommendedName>
</protein>
<dbReference type="InterPro" id="IPR052607">
    <property type="entry name" value="CEP104-like"/>
</dbReference>
<name>A0A8K0KSZ6_LADFU</name>
<dbReference type="Gene3D" id="1.25.10.10">
    <property type="entry name" value="Leucine-rich Repeat Variant"/>
    <property type="match status" value="1"/>
</dbReference>
<accession>A0A8K0KSZ6</accession>
<evidence type="ECO:0000256" key="1">
    <source>
        <dbReference type="SAM" id="MobiDB-lite"/>
    </source>
</evidence>
<feature type="compositionally biased region" description="Basic residues" evidence="1">
    <location>
        <begin position="68"/>
        <end position="82"/>
    </location>
</feature>
<dbReference type="InterPro" id="IPR048739">
    <property type="entry name" value="CEP104_N"/>
</dbReference>
<evidence type="ECO:0000313" key="5">
    <source>
        <dbReference type="Proteomes" id="UP000792457"/>
    </source>
</evidence>
<feature type="region of interest" description="Disordered" evidence="1">
    <location>
        <begin position="529"/>
        <end position="614"/>
    </location>
</feature>
<dbReference type="OrthoDB" id="66599at2759"/>
<keyword evidence="5" id="KW-1185">Reference proteome</keyword>